<comment type="cofactor">
    <cofactor evidence="7">
        <name>Zn(2+)</name>
        <dbReference type="ChEBI" id="CHEBI:29105"/>
    </cofactor>
    <cofactor evidence="7">
        <name>Mg(2+)</name>
        <dbReference type="ChEBI" id="CHEBI:18420"/>
    </cofactor>
    <cofactor evidence="7">
        <name>Co(2+)</name>
        <dbReference type="ChEBI" id="CHEBI:48828"/>
    </cofactor>
    <text evidence="7">Binds 1 divalent metal cation per subunit. Can use ions such as Zn(2+), Mg(2+) or Co(2+).</text>
</comment>
<comment type="similarity">
    <text evidence="7">Belongs to the PdxA family.</text>
</comment>
<comment type="subunit">
    <text evidence="7">Homodimer.</text>
</comment>
<dbReference type="PANTHER" id="PTHR30004:SF6">
    <property type="entry name" value="D-THREONATE 4-PHOSPHATE DEHYDROGENASE"/>
    <property type="match status" value="1"/>
</dbReference>
<evidence type="ECO:0000256" key="6">
    <source>
        <dbReference type="ARBA" id="ARBA00023096"/>
    </source>
</evidence>
<keyword evidence="5 7" id="KW-0520">NAD</keyword>
<dbReference type="Proteomes" id="UP000001623">
    <property type="component" value="Chromosome"/>
</dbReference>
<name>F7Y627_MESOW</name>
<dbReference type="Pfam" id="PF04166">
    <property type="entry name" value="PdxA"/>
    <property type="match status" value="1"/>
</dbReference>
<evidence type="ECO:0000256" key="7">
    <source>
        <dbReference type="HAMAP-Rule" id="MF_00536"/>
    </source>
</evidence>
<dbReference type="InterPro" id="IPR005255">
    <property type="entry name" value="PdxA_fam"/>
</dbReference>
<dbReference type="GO" id="GO:0051287">
    <property type="term" value="F:NAD binding"/>
    <property type="evidence" value="ECO:0007669"/>
    <property type="project" value="InterPro"/>
</dbReference>
<comment type="pathway">
    <text evidence="7">Cofactor biosynthesis; pyridoxine 5'-phosphate biosynthesis; pyridoxine 5'-phosphate from D-erythrose 4-phosphate: step 4/5.</text>
</comment>
<evidence type="ECO:0000256" key="2">
    <source>
        <dbReference type="ARBA" id="ARBA00022723"/>
    </source>
</evidence>
<dbReference type="UniPathway" id="UPA00244">
    <property type="reaction ID" value="UER00312"/>
</dbReference>
<reference evidence="8 9" key="1">
    <citation type="submission" date="2010-10" db="EMBL/GenBank/DDBJ databases">
        <title>Complete sequence of Mesorhizobium opportunistum WSM2075.</title>
        <authorList>
            <consortium name="US DOE Joint Genome Institute"/>
            <person name="Lucas S."/>
            <person name="Copeland A."/>
            <person name="Lapidus A."/>
            <person name="Cheng J.-F."/>
            <person name="Bruce D."/>
            <person name="Goodwin L."/>
            <person name="Pitluck S."/>
            <person name="Chertkov O."/>
            <person name="Misra M."/>
            <person name="Detter J.C."/>
            <person name="Han C."/>
            <person name="Tapia R."/>
            <person name="Land M."/>
            <person name="Hauser L."/>
            <person name="Kyrpides N."/>
            <person name="Ovchinnikova G."/>
            <person name="Mavrommatis K.M."/>
            <person name="Tiwari R.P."/>
            <person name="Howieson J.G."/>
            <person name="O'Hara G.W."/>
            <person name="Nandasena K.G."/>
            <person name="Woyke T."/>
        </authorList>
    </citation>
    <scope>NUCLEOTIDE SEQUENCE [LARGE SCALE GENOMIC DNA]</scope>
    <source>
        <strain evidence="9">LMG 24607 / HAMBI 3007 / WSM2075</strain>
    </source>
</reference>
<comment type="function">
    <text evidence="7">Catalyzes the NAD(P)-dependent oxidation of 4-(phosphooxy)-L-threonine (HTP) into 2-amino-3-oxo-4-(phosphooxy)butyric acid which spontaneously decarboxylates to form 3-amino-2-oxopropyl phosphate (AHAP).</text>
</comment>
<gene>
    <name evidence="7" type="primary">pdxA</name>
    <name evidence="8" type="ordered locus">Mesop_5236</name>
</gene>
<feature type="binding site" evidence="7">
    <location>
        <position position="287"/>
    </location>
    <ligand>
        <name>substrate</name>
    </ligand>
</feature>
<feature type="binding site" evidence="7">
    <location>
        <position position="279"/>
    </location>
    <ligand>
        <name>a divalent metal cation</name>
        <dbReference type="ChEBI" id="CHEBI:60240"/>
        <note>ligand shared between dimeric partners</note>
    </ligand>
</feature>
<evidence type="ECO:0000256" key="3">
    <source>
        <dbReference type="ARBA" id="ARBA00022857"/>
    </source>
</evidence>
<dbReference type="HAMAP" id="MF_00536">
    <property type="entry name" value="PdxA"/>
    <property type="match status" value="1"/>
</dbReference>
<evidence type="ECO:0000313" key="8">
    <source>
        <dbReference type="EMBL" id="AEH89652.1"/>
    </source>
</evidence>
<evidence type="ECO:0000256" key="5">
    <source>
        <dbReference type="ARBA" id="ARBA00023027"/>
    </source>
</evidence>
<dbReference type="eggNOG" id="COG1995">
    <property type="taxonomic scope" value="Bacteria"/>
</dbReference>
<dbReference type="HOGENOM" id="CLU_040168_2_0_5"/>
<keyword evidence="4 7" id="KW-0560">Oxidoreductase</keyword>
<proteinExistence type="inferred from homology"/>
<comment type="miscellaneous">
    <text evidence="7">The active site is located at the dimer interface.</text>
</comment>
<comment type="catalytic activity">
    <reaction evidence="7">
        <text>4-(phosphooxy)-L-threonine + NAD(+) = 3-amino-2-oxopropyl phosphate + CO2 + NADH</text>
        <dbReference type="Rhea" id="RHEA:32275"/>
        <dbReference type="ChEBI" id="CHEBI:16526"/>
        <dbReference type="ChEBI" id="CHEBI:57279"/>
        <dbReference type="ChEBI" id="CHEBI:57540"/>
        <dbReference type="ChEBI" id="CHEBI:57945"/>
        <dbReference type="ChEBI" id="CHEBI:58452"/>
        <dbReference type="EC" id="1.1.1.262"/>
    </reaction>
</comment>
<feature type="binding site" evidence="7">
    <location>
        <position position="305"/>
    </location>
    <ligand>
        <name>substrate</name>
    </ligand>
</feature>
<feature type="binding site" evidence="7">
    <location>
        <position position="296"/>
    </location>
    <ligand>
        <name>substrate</name>
    </ligand>
</feature>
<dbReference type="GO" id="GO:0050570">
    <property type="term" value="F:4-hydroxythreonine-4-phosphate dehydrogenase activity"/>
    <property type="evidence" value="ECO:0007669"/>
    <property type="project" value="UniProtKB-UniRule"/>
</dbReference>
<organism evidence="8 9">
    <name type="scientific">Mesorhizobium opportunistum (strain LMG 24607 / HAMBI 3007 / WSM2075)</name>
    <dbReference type="NCBI Taxonomy" id="536019"/>
    <lineage>
        <taxon>Bacteria</taxon>
        <taxon>Pseudomonadati</taxon>
        <taxon>Pseudomonadota</taxon>
        <taxon>Alphaproteobacteria</taxon>
        <taxon>Hyphomicrobiales</taxon>
        <taxon>Phyllobacteriaceae</taxon>
        <taxon>Mesorhizobium</taxon>
    </lineage>
</organism>
<dbReference type="EMBL" id="CP002279">
    <property type="protein sequence ID" value="AEH89652.1"/>
    <property type="molecule type" value="Genomic_DNA"/>
</dbReference>
<keyword evidence="3 7" id="KW-0521">NADP</keyword>
<evidence type="ECO:0000313" key="9">
    <source>
        <dbReference type="Proteomes" id="UP000001623"/>
    </source>
</evidence>
<protein>
    <recommendedName>
        <fullName evidence="7">4-hydroxythreonine-4-phosphate dehydrogenase</fullName>
        <ecNumber evidence="7">1.1.1.262</ecNumber>
    </recommendedName>
    <alternativeName>
        <fullName evidence="7">4-(phosphohydroxy)-L-threonine dehydrogenase</fullName>
    </alternativeName>
</protein>
<evidence type="ECO:0000256" key="4">
    <source>
        <dbReference type="ARBA" id="ARBA00023002"/>
    </source>
</evidence>
<dbReference type="NCBIfam" id="NF003699">
    <property type="entry name" value="PRK05312.1"/>
    <property type="match status" value="1"/>
</dbReference>
<dbReference type="InterPro" id="IPR037510">
    <property type="entry name" value="PdxA"/>
</dbReference>
<dbReference type="AlphaFoldDB" id="F7Y627"/>
<dbReference type="GO" id="GO:0008270">
    <property type="term" value="F:zinc ion binding"/>
    <property type="evidence" value="ECO:0007669"/>
    <property type="project" value="UniProtKB-UniRule"/>
</dbReference>
<keyword evidence="2 7" id="KW-0479">Metal-binding</keyword>
<dbReference type="PANTHER" id="PTHR30004">
    <property type="entry name" value="4-HYDROXYTHREONINE-4-PHOSPHATE DEHYDROGENASE"/>
    <property type="match status" value="1"/>
</dbReference>
<keyword evidence="6 7" id="KW-0664">Pyridoxine biosynthesis</keyword>
<feature type="binding site" evidence="7">
    <location>
        <position position="145"/>
    </location>
    <ligand>
        <name>substrate</name>
    </ligand>
</feature>
<keyword evidence="7" id="KW-0460">Magnesium</keyword>
<dbReference type="STRING" id="536019.Mesop_5236"/>
<dbReference type="KEGG" id="mop:Mesop_5236"/>
<feature type="binding site" evidence="7">
    <location>
        <position position="224"/>
    </location>
    <ligand>
        <name>a divalent metal cation</name>
        <dbReference type="ChEBI" id="CHEBI:60240"/>
        <note>ligand shared between dimeric partners</note>
    </ligand>
</feature>
<keyword evidence="1 7" id="KW-0963">Cytoplasm</keyword>
<dbReference type="Gene3D" id="3.40.718.10">
    <property type="entry name" value="Isopropylmalate Dehydrogenase"/>
    <property type="match status" value="1"/>
</dbReference>
<evidence type="ECO:0000256" key="1">
    <source>
        <dbReference type="ARBA" id="ARBA00022490"/>
    </source>
</evidence>
<dbReference type="GO" id="GO:0050897">
    <property type="term" value="F:cobalt ion binding"/>
    <property type="evidence" value="ECO:0007669"/>
    <property type="project" value="UniProtKB-UniRule"/>
</dbReference>
<comment type="subcellular location">
    <subcellularLocation>
        <location evidence="7">Cytoplasm</location>
    </subcellularLocation>
</comment>
<sequence>MNGADVDDAVSALALSAGDPSGIGPEIAIAAFMAREALGVPAFYLLADPALIASRAGQLGLSVPIIETTPAQSARAFAQALPIVPLTARCVDSPGRPDPANAAGTVEAIDRAVAACLAGDAAAVVTCPIAKKPLYDAGFRFPGHTEYLAHLAARHTGVEALPVMMLAGPDLRTVPVTIHIALAEVPKALTTELIVATARITAADLASRFGIAKPRLAVAGLNPHAGEGGSMGLEDERIVRPAVDILRAEGIDAFGPLPADTLFHPRARAGYDAALCMYHDQALIPAKALAFDEAVNVTLGLPFIRTSPDHGTAFDIAGKGIARPDSLIAALKLARKLADTDARAAAA</sequence>
<keyword evidence="7" id="KW-0170">Cobalt</keyword>
<dbReference type="GO" id="GO:0000287">
    <property type="term" value="F:magnesium ion binding"/>
    <property type="evidence" value="ECO:0007669"/>
    <property type="project" value="UniProtKB-UniRule"/>
</dbReference>
<dbReference type="GO" id="GO:0042823">
    <property type="term" value="P:pyridoxal phosphate biosynthetic process"/>
    <property type="evidence" value="ECO:0007669"/>
    <property type="project" value="UniProtKB-UniRule"/>
</dbReference>
<dbReference type="EC" id="1.1.1.262" evidence="7"/>
<accession>F7Y627</accession>
<dbReference type="SUPFAM" id="SSF53659">
    <property type="entry name" value="Isocitrate/Isopropylmalate dehydrogenase-like"/>
    <property type="match status" value="1"/>
</dbReference>
<feature type="binding site" evidence="7">
    <location>
        <position position="144"/>
    </location>
    <ligand>
        <name>substrate</name>
    </ligand>
</feature>
<keyword evidence="7" id="KW-0862">Zinc</keyword>
<feature type="binding site" evidence="7">
    <location>
        <position position="179"/>
    </location>
    <ligand>
        <name>a divalent metal cation</name>
        <dbReference type="ChEBI" id="CHEBI:60240"/>
        <note>ligand shared between dimeric partners</note>
    </ligand>
</feature>
<dbReference type="GO" id="GO:0008615">
    <property type="term" value="P:pyridoxine biosynthetic process"/>
    <property type="evidence" value="ECO:0007669"/>
    <property type="project" value="UniProtKB-UniRule"/>
</dbReference>
<dbReference type="GO" id="GO:0005737">
    <property type="term" value="C:cytoplasm"/>
    <property type="evidence" value="ECO:0007669"/>
    <property type="project" value="UniProtKB-SubCell"/>
</dbReference>
<dbReference type="NCBIfam" id="TIGR00557">
    <property type="entry name" value="pdxA"/>
    <property type="match status" value="1"/>
</dbReference>